<dbReference type="AlphaFoldDB" id="A0A1I2EJ05"/>
<evidence type="ECO:0000256" key="1">
    <source>
        <dbReference type="ARBA" id="ARBA00009477"/>
    </source>
</evidence>
<proteinExistence type="inferred from homology"/>
<accession>A0A1I2EJ05</accession>
<dbReference type="EMBL" id="FONS01000003">
    <property type="protein sequence ID" value="SFE92952.1"/>
    <property type="molecule type" value="Genomic_DNA"/>
</dbReference>
<dbReference type="InterPro" id="IPR058627">
    <property type="entry name" value="MdtA-like_C"/>
</dbReference>
<dbReference type="GO" id="GO:0030313">
    <property type="term" value="C:cell envelope"/>
    <property type="evidence" value="ECO:0007669"/>
    <property type="project" value="TreeGrafter"/>
</dbReference>
<comment type="similarity">
    <text evidence="1">Belongs to the membrane fusion protein (MFP) (TC 8.A.1) family.</text>
</comment>
<sequence length="357" mass="39372">MLAILFAVSVLFCSCSEQEKEKPKELKFELTDSLISRLKIDTVGDPNGETQLSFSAKITPNEETTARIFPMVSGNVRSVPVRLGDRVSAGQVLAVMGSPEMAGYDKEAISSSAELQTASRNVKQAEEMYKSGLGSARELEEARNDFLSKQAESTRSKAVLRLNGGGTNGSYIIKSPVSGFIIEKNVNNNMQLRQDHSTSLFTVADLSQVWGIINIYESDIASIKEGDEVKISILSYPDKIFTGKINKIYNVLDEDSKVMNARVIIPNPGFLLKPGMMATVQVSAKNDISLPAIKANNIIFDENKNYVLVLDKQKKIRIQEIQLERKSGEMAYISKGLKAGDRIVASKQVFLYESLKD</sequence>
<dbReference type="PANTHER" id="PTHR30097:SF4">
    <property type="entry name" value="SLR6042 PROTEIN"/>
    <property type="match status" value="1"/>
</dbReference>
<name>A0A1I2EJ05_9SPHI</name>
<reference evidence="6 7" key="1">
    <citation type="submission" date="2016-10" db="EMBL/GenBank/DDBJ databases">
        <authorList>
            <person name="de Groot N.N."/>
        </authorList>
    </citation>
    <scope>NUCLEOTIDE SEQUENCE [LARGE SCALE GENOMIC DNA]</scope>
    <source>
        <strain evidence="6 7">ATCC 51969</strain>
    </source>
</reference>
<protein>
    <submittedName>
        <fullName evidence="6">Membrane fusion protein, cobalt-zinc-cadmium efflux system</fullName>
    </submittedName>
</protein>
<dbReference type="STRING" id="34086.SAMN04488084_106201"/>
<feature type="domain" description="Multidrug resistance protein MdtA-like C-terminal permuted SH3" evidence="4">
    <location>
        <begin position="303"/>
        <end position="346"/>
    </location>
</feature>
<dbReference type="SUPFAM" id="SSF111369">
    <property type="entry name" value="HlyD-like secretion proteins"/>
    <property type="match status" value="1"/>
</dbReference>
<dbReference type="InterPro" id="IPR006143">
    <property type="entry name" value="RND_pump_MFP"/>
</dbReference>
<evidence type="ECO:0000313" key="6">
    <source>
        <dbReference type="EMBL" id="SFE92952.1"/>
    </source>
</evidence>
<evidence type="ECO:0000313" key="7">
    <source>
        <dbReference type="Proteomes" id="UP000183129"/>
    </source>
</evidence>
<dbReference type="GO" id="GO:0016020">
    <property type="term" value="C:membrane"/>
    <property type="evidence" value="ECO:0007669"/>
    <property type="project" value="InterPro"/>
</dbReference>
<dbReference type="GO" id="GO:0015679">
    <property type="term" value="P:plasma membrane copper ion transport"/>
    <property type="evidence" value="ECO:0007669"/>
    <property type="project" value="TreeGrafter"/>
</dbReference>
<keyword evidence="2" id="KW-0813">Transport</keyword>
<dbReference type="GO" id="GO:0060003">
    <property type="term" value="P:copper ion export"/>
    <property type="evidence" value="ECO:0007669"/>
    <property type="project" value="TreeGrafter"/>
</dbReference>
<dbReference type="Gene3D" id="2.40.50.100">
    <property type="match status" value="1"/>
</dbReference>
<organism evidence="6 7">
    <name type="scientific">Pedobacter antarcticus</name>
    <dbReference type="NCBI Taxonomy" id="34086"/>
    <lineage>
        <taxon>Bacteria</taxon>
        <taxon>Pseudomonadati</taxon>
        <taxon>Bacteroidota</taxon>
        <taxon>Sphingobacteriia</taxon>
        <taxon>Sphingobacteriales</taxon>
        <taxon>Sphingobacteriaceae</taxon>
        <taxon>Pedobacter</taxon>
    </lineage>
</organism>
<gene>
    <name evidence="6" type="ORF">SAMN03003324_01850</name>
</gene>
<dbReference type="Pfam" id="PF25967">
    <property type="entry name" value="RND-MFP_C"/>
    <property type="match status" value="1"/>
</dbReference>
<dbReference type="NCBIfam" id="TIGR01730">
    <property type="entry name" value="RND_mfp"/>
    <property type="match status" value="1"/>
</dbReference>
<evidence type="ECO:0000256" key="2">
    <source>
        <dbReference type="ARBA" id="ARBA00022448"/>
    </source>
</evidence>
<evidence type="ECO:0000259" key="3">
    <source>
        <dbReference type="Pfam" id="PF25954"/>
    </source>
</evidence>
<feature type="domain" description="CzcB-like barrel-sandwich hybrid" evidence="5">
    <location>
        <begin position="65"/>
        <end position="205"/>
    </location>
</feature>
<dbReference type="FunFam" id="2.40.30.170:FF:000010">
    <property type="entry name" value="Efflux RND transporter periplasmic adaptor subunit"/>
    <property type="match status" value="1"/>
</dbReference>
<dbReference type="Gene3D" id="2.40.420.20">
    <property type="match status" value="1"/>
</dbReference>
<dbReference type="InterPro" id="IPR058647">
    <property type="entry name" value="BSH_CzcB-like"/>
</dbReference>
<dbReference type="GO" id="GO:0022857">
    <property type="term" value="F:transmembrane transporter activity"/>
    <property type="evidence" value="ECO:0007669"/>
    <property type="project" value="InterPro"/>
</dbReference>
<feature type="domain" description="CusB-like beta-barrel" evidence="3">
    <location>
        <begin position="208"/>
        <end position="285"/>
    </location>
</feature>
<evidence type="ECO:0000259" key="4">
    <source>
        <dbReference type="Pfam" id="PF25967"/>
    </source>
</evidence>
<evidence type="ECO:0000259" key="5">
    <source>
        <dbReference type="Pfam" id="PF25973"/>
    </source>
</evidence>
<dbReference type="Proteomes" id="UP000183129">
    <property type="component" value="Unassembled WGS sequence"/>
</dbReference>
<dbReference type="Pfam" id="PF25954">
    <property type="entry name" value="Beta-barrel_RND_2"/>
    <property type="match status" value="1"/>
</dbReference>
<dbReference type="InterPro" id="IPR051909">
    <property type="entry name" value="MFP_Cation_Efflux"/>
</dbReference>
<dbReference type="InterPro" id="IPR058792">
    <property type="entry name" value="Beta-barrel_RND_2"/>
</dbReference>
<dbReference type="Pfam" id="PF25973">
    <property type="entry name" value="BSH_CzcB"/>
    <property type="match status" value="1"/>
</dbReference>
<dbReference type="PANTHER" id="PTHR30097">
    <property type="entry name" value="CATION EFFLUX SYSTEM PROTEIN CUSB"/>
    <property type="match status" value="1"/>
</dbReference>
<dbReference type="Gene3D" id="2.40.30.170">
    <property type="match status" value="1"/>
</dbReference>